<evidence type="ECO:0000256" key="1">
    <source>
        <dbReference type="SAM" id="MobiDB-lite"/>
    </source>
</evidence>
<feature type="region of interest" description="Disordered" evidence="1">
    <location>
        <begin position="237"/>
        <end position="289"/>
    </location>
</feature>
<gene>
    <name evidence="3" type="ORF">MCHLO_09184</name>
</gene>
<reference evidence="3" key="1">
    <citation type="submission" date="2014-09" db="EMBL/GenBank/DDBJ databases">
        <title>Genome sequence of the luminous mushroom Mycena chlorophos for searching fungal bioluminescence genes.</title>
        <authorList>
            <person name="Tanaka Y."/>
            <person name="Kasuga D."/>
            <person name="Oba Y."/>
            <person name="Hase S."/>
            <person name="Sato K."/>
            <person name="Oba Y."/>
            <person name="Sakakibara Y."/>
        </authorList>
    </citation>
    <scope>NUCLEOTIDE SEQUENCE</scope>
</reference>
<evidence type="ECO:0000313" key="3">
    <source>
        <dbReference type="EMBL" id="GAT52101.1"/>
    </source>
</evidence>
<evidence type="ECO:0000256" key="2">
    <source>
        <dbReference type="SAM" id="Phobius"/>
    </source>
</evidence>
<keyword evidence="2" id="KW-1133">Transmembrane helix</keyword>
<organism evidence="3 4">
    <name type="scientific">Mycena chlorophos</name>
    <name type="common">Agaric fungus</name>
    <name type="synonym">Agaricus chlorophos</name>
    <dbReference type="NCBI Taxonomy" id="658473"/>
    <lineage>
        <taxon>Eukaryota</taxon>
        <taxon>Fungi</taxon>
        <taxon>Dikarya</taxon>
        <taxon>Basidiomycota</taxon>
        <taxon>Agaricomycotina</taxon>
        <taxon>Agaricomycetes</taxon>
        <taxon>Agaricomycetidae</taxon>
        <taxon>Agaricales</taxon>
        <taxon>Marasmiineae</taxon>
        <taxon>Mycenaceae</taxon>
        <taxon>Mycena</taxon>
    </lineage>
</organism>
<feature type="region of interest" description="Disordered" evidence="1">
    <location>
        <begin position="305"/>
        <end position="372"/>
    </location>
</feature>
<protein>
    <submittedName>
        <fullName evidence="3">Uncharacterized protein</fullName>
    </submittedName>
</protein>
<feature type="region of interest" description="Disordered" evidence="1">
    <location>
        <begin position="37"/>
        <end position="180"/>
    </location>
</feature>
<keyword evidence="2" id="KW-0812">Transmembrane</keyword>
<sequence>MARRSRICSSPGVVTGDSQLEAVLARRVGTLAVRGTGIDPTLSSILDEPSTTDSGATRTIPPPKAKNTGTNATPTSTAVFTPPSKGAPTTSTPVQEPTSAKRKTKLPTTGSPTLVSTPTTSAASSNLSPQLTQSSSSPPASASDVLFPSGGSIPATTISTSGSAPNSPVSTLSPDGSASSIPRPASIAGIVAGILFLVVLLIGGLFVVRRRRRKIRDVSHPEAQALPTLSVHGLTASANDSHSVLEKPLEPLRSPPARLRRDSDAASPRLGADATVGNRDSGHISLMPPPELIAEKGAHLHAHSELPSVPLSPSPSYSSRTSGLRPRPLPLPSASSPRGPDGTSVRAAPIPEATPSSRGSFETLPAYTRLGG</sequence>
<keyword evidence="4" id="KW-1185">Reference proteome</keyword>
<accession>A0ABQ0LLV4</accession>
<keyword evidence="2" id="KW-0472">Membrane</keyword>
<proteinExistence type="predicted"/>
<dbReference type="EMBL" id="DF847569">
    <property type="protein sequence ID" value="GAT52101.1"/>
    <property type="molecule type" value="Genomic_DNA"/>
</dbReference>
<dbReference type="Proteomes" id="UP000815677">
    <property type="component" value="Unassembled WGS sequence"/>
</dbReference>
<feature type="compositionally biased region" description="Polar residues" evidence="1">
    <location>
        <begin position="67"/>
        <end position="79"/>
    </location>
</feature>
<evidence type="ECO:0000313" key="4">
    <source>
        <dbReference type="Proteomes" id="UP000815677"/>
    </source>
</evidence>
<feature type="compositionally biased region" description="Low complexity" evidence="1">
    <location>
        <begin position="305"/>
        <end position="340"/>
    </location>
</feature>
<feature type="compositionally biased region" description="Polar residues" evidence="1">
    <location>
        <begin position="154"/>
        <end position="174"/>
    </location>
</feature>
<feature type="transmembrane region" description="Helical" evidence="2">
    <location>
        <begin position="187"/>
        <end position="208"/>
    </location>
</feature>
<feature type="compositionally biased region" description="Polar residues" evidence="1">
    <location>
        <begin position="41"/>
        <end position="57"/>
    </location>
</feature>
<feature type="compositionally biased region" description="Low complexity" evidence="1">
    <location>
        <begin position="124"/>
        <end position="143"/>
    </location>
</feature>
<name>A0ABQ0LLV4_MYCCL</name>
<feature type="compositionally biased region" description="Polar residues" evidence="1">
    <location>
        <begin position="106"/>
        <end position="123"/>
    </location>
</feature>
<feature type="compositionally biased region" description="Polar residues" evidence="1">
    <location>
        <begin position="87"/>
        <end position="98"/>
    </location>
</feature>